<dbReference type="Gene3D" id="3.30.470.20">
    <property type="entry name" value="ATP-grasp fold, B domain"/>
    <property type="match status" value="1"/>
</dbReference>
<dbReference type="HAMAP" id="MF_00047">
    <property type="entry name" value="Dala_Dala_lig"/>
    <property type="match status" value="1"/>
</dbReference>
<evidence type="ECO:0000256" key="12">
    <source>
        <dbReference type="ARBA" id="ARBA00023211"/>
    </source>
</evidence>
<dbReference type="PIRSF" id="PIRSF039102">
    <property type="entry name" value="Ddl/VanB"/>
    <property type="match status" value="1"/>
</dbReference>
<dbReference type="NCBIfam" id="NF002528">
    <property type="entry name" value="PRK01966.1-4"/>
    <property type="match status" value="1"/>
</dbReference>
<dbReference type="Gene3D" id="3.30.1490.20">
    <property type="entry name" value="ATP-grasp fold, A domain"/>
    <property type="match status" value="1"/>
</dbReference>
<keyword evidence="21" id="KW-1185">Reference proteome</keyword>
<evidence type="ECO:0000256" key="8">
    <source>
        <dbReference type="ARBA" id="ARBA00022741"/>
    </source>
</evidence>
<evidence type="ECO:0000256" key="3">
    <source>
        <dbReference type="ARBA" id="ARBA00004496"/>
    </source>
</evidence>
<keyword evidence="12 17" id="KW-0464">Manganese</keyword>
<comment type="function">
    <text evidence="2 15">Cell wall formation.</text>
</comment>
<keyword evidence="8 18" id="KW-0547">Nucleotide-binding</keyword>
<dbReference type="InterPro" id="IPR013815">
    <property type="entry name" value="ATP_grasp_subdomain_1"/>
</dbReference>
<feature type="binding site" evidence="17">
    <location>
        <position position="299"/>
    </location>
    <ligand>
        <name>Mg(2+)</name>
        <dbReference type="ChEBI" id="CHEBI:18420"/>
        <label>2</label>
    </ligand>
</feature>
<dbReference type="RefSeq" id="WP_091010293.1">
    <property type="nucleotide sequence ID" value="NZ_CP041745.1"/>
</dbReference>
<feature type="binding site" evidence="17">
    <location>
        <position position="301"/>
    </location>
    <ligand>
        <name>Mg(2+)</name>
        <dbReference type="ChEBI" id="CHEBI:18420"/>
        <label>2</label>
    </ligand>
</feature>
<evidence type="ECO:0000256" key="4">
    <source>
        <dbReference type="ARBA" id="ARBA00010871"/>
    </source>
</evidence>
<dbReference type="EC" id="6.3.2.4" evidence="5 15"/>
<dbReference type="GO" id="GO:0071555">
    <property type="term" value="P:cell wall organization"/>
    <property type="evidence" value="ECO:0007669"/>
    <property type="project" value="UniProtKB-KW"/>
</dbReference>
<comment type="similarity">
    <text evidence="4 15">Belongs to the D-alanine--D-alanine ligase family.</text>
</comment>
<evidence type="ECO:0000256" key="5">
    <source>
        <dbReference type="ARBA" id="ARBA00012216"/>
    </source>
</evidence>
<dbReference type="GO" id="GO:0008360">
    <property type="term" value="P:regulation of cell shape"/>
    <property type="evidence" value="ECO:0007669"/>
    <property type="project" value="UniProtKB-KW"/>
</dbReference>
<comment type="subcellular location">
    <subcellularLocation>
        <location evidence="3 15">Cytoplasm</location>
    </subcellularLocation>
</comment>
<dbReference type="InterPro" id="IPR011761">
    <property type="entry name" value="ATP-grasp"/>
</dbReference>
<dbReference type="GO" id="GO:0008716">
    <property type="term" value="F:D-alanine-D-alanine ligase activity"/>
    <property type="evidence" value="ECO:0007669"/>
    <property type="project" value="UniProtKB-UniRule"/>
</dbReference>
<evidence type="ECO:0000256" key="14">
    <source>
        <dbReference type="ARBA" id="ARBA00047614"/>
    </source>
</evidence>
<dbReference type="UniPathway" id="UPA00219"/>
<dbReference type="SUPFAM" id="SSF56059">
    <property type="entry name" value="Glutathione synthetase ATP-binding domain-like"/>
    <property type="match status" value="1"/>
</dbReference>
<evidence type="ECO:0000256" key="7">
    <source>
        <dbReference type="ARBA" id="ARBA00022598"/>
    </source>
</evidence>
<dbReference type="Pfam" id="PF07478">
    <property type="entry name" value="Dala_Dala_lig_C"/>
    <property type="match status" value="1"/>
</dbReference>
<dbReference type="InterPro" id="IPR011127">
    <property type="entry name" value="Dala_Dala_lig_N"/>
</dbReference>
<dbReference type="Gene3D" id="3.40.50.20">
    <property type="match status" value="1"/>
</dbReference>
<keyword evidence="17" id="KW-0479">Metal-binding</keyword>
<dbReference type="SUPFAM" id="SSF52440">
    <property type="entry name" value="PreATP-grasp domain"/>
    <property type="match status" value="1"/>
</dbReference>
<dbReference type="GO" id="GO:0005829">
    <property type="term" value="C:cytosol"/>
    <property type="evidence" value="ECO:0007669"/>
    <property type="project" value="TreeGrafter"/>
</dbReference>
<dbReference type="InterPro" id="IPR016185">
    <property type="entry name" value="PreATP-grasp_dom_sf"/>
</dbReference>
<dbReference type="InterPro" id="IPR011095">
    <property type="entry name" value="Dala_Dala_lig_C"/>
</dbReference>
<comment type="cofactor">
    <cofactor evidence="17">
        <name>Mg(2+)</name>
        <dbReference type="ChEBI" id="CHEBI:18420"/>
    </cofactor>
    <cofactor evidence="17">
        <name>Mn(2+)</name>
        <dbReference type="ChEBI" id="CHEBI:29035"/>
    </cofactor>
    <text evidence="17">Binds 2 magnesium or manganese ions per subunit.</text>
</comment>
<dbReference type="PROSITE" id="PS00844">
    <property type="entry name" value="DALA_DALA_LIGASE_2"/>
    <property type="match status" value="1"/>
</dbReference>
<dbReference type="OrthoDB" id="9813261at2"/>
<dbReference type="Proteomes" id="UP000199548">
    <property type="component" value="Unassembled WGS sequence"/>
</dbReference>
<dbReference type="InterPro" id="IPR000291">
    <property type="entry name" value="D-Ala_lig_Van_CS"/>
</dbReference>
<accession>A0A1I3GLY5</accession>
<evidence type="ECO:0000259" key="19">
    <source>
        <dbReference type="PROSITE" id="PS50975"/>
    </source>
</evidence>
<feature type="active site" evidence="16">
    <location>
        <position position="310"/>
    </location>
</feature>
<reference evidence="20 21" key="1">
    <citation type="submission" date="2016-10" db="EMBL/GenBank/DDBJ databases">
        <authorList>
            <person name="de Groot N.N."/>
        </authorList>
    </citation>
    <scope>NUCLEOTIDE SEQUENCE [LARGE SCALE GENOMIC DNA]</scope>
    <source>
        <strain evidence="20 21">LMG 23650</strain>
    </source>
</reference>
<evidence type="ECO:0000313" key="21">
    <source>
        <dbReference type="Proteomes" id="UP000199548"/>
    </source>
</evidence>
<keyword evidence="9 18" id="KW-0067">ATP-binding</keyword>
<feature type="domain" description="ATP-grasp" evidence="19">
    <location>
        <begin position="138"/>
        <end position="332"/>
    </location>
</feature>
<keyword evidence="10 15" id="KW-0133">Cell shape</keyword>
<organism evidence="20 21">
    <name type="scientific">Paraburkholderia megapolitana</name>
    <dbReference type="NCBI Taxonomy" id="420953"/>
    <lineage>
        <taxon>Bacteria</taxon>
        <taxon>Pseudomonadati</taxon>
        <taxon>Pseudomonadota</taxon>
        <taxon>Betaproteobacteria</taxon>
        <taxon>Burkholderiales</taxon>
        <taxon>Burkholderiaceae</taxon>
        <taxon>Paraburkholderia</taxon>
    </lineage>
</organism>
<comment type="pathway">
    <text evidence="15">Cell wall biogenesis; peptidoglycan biosynthesis.</text>
</comment>
<evidence type="ECO:0000256" key="1">
    <source>
        <dbReference type="ARBA" id="ARBA00001936"/>
    </source>
</evidence>
<dbReference type="InterPro" id="IPR005905">
    <property type="entry name" value="D_ala_D_ala"/>
</dbReference>
<dbReference type="AlphaFoldDB" id="A0A1I3GLY5"/>
<feature type="binding site" evidence="17">
    <location>
        <position position="286"/>
    </location>
    <ligand>
        <name>Mg(2+)</name>
        <dbReference type="ChEBI" id="CHEBI:18420"/>
        <label>1</label>
    </ligand>
</feature>
<sequence>MPETKLKVAVLFGGTSEERAVSIASGAQVINALRSVGHEVLAIETSRGLLTAEEEGRLLSSRVDEVPPASDALAVLRSAEAGLIRSAALADVDVVFLALHGGTGEDGTIQAMLDMAGMAYTGSGHLGSAIAMDKDMSKRLFVAAGIATPRWLMAPSAPEEILREIGYPLVVKPNRQGSTVGLSVVRNPDALGAAIEHASQFDNEIMLEQFIAGRELTVGVLGDRALSVGEIVIEPDAIFDYKAKYQPGAVREIFPADLPDHVVATAQDAALRAHRALKLEGYSRADFRLDANGRLWCLEVNTLPGMTATSLLPQSAGASGISFAELCERICRAGIERHRGK</sequence>
<feature type="binding site" evidence="17">
    <location>
        <position position="299"/>
    </location>
    <ligand>
        <name>Mg(2+)</name>
        <dbReference type="ChEBI" id="CHEBI:18420"/>
        <label>1</label>
    </ligand>
</feature>
<protein>
    <recommendedName>
        <fullName evidence="5 15">D-alanine--D-alanine ligase</fullName>
        <ecNumber evidence="5 15">6.3.2.4</ecNumber>
    </recommendedName>
    <alternativeName>
        <fullName evidence="15">D-Ala-D-Ala ligase</fullName>
    </alternativeName>
    <alternativeName>
        <fullName evidence="15">D-alanylalanine synthetase</fullName>
    </alternativeName>
</protein>
<dbReference type="NCBIfam" id="TIGR01205">
    <property type="entry name" value="D_ala_D_alaTIGR"/>
    <property type="match status" value="1"/>
</dbReference>
<keyword evidence="7 15" id="KW-0436">Ligase</keyword>
<evidence type="ECO:0000256" key="16">
    <source>
        <dbReference type="PIRSR" id="PIRSR039102-1"/>
    </source>
</evidence>
<evidence type="ECO:0000256" key="9">
    <source>
        <dbReference type="ARBA" id="ARBA00022840"/>
    </source>
</evidence>
<gene>
    <name evidence="15" type="primary">ddl</name>
    <name evidence="20" type="ORF">SAMN05192543_102584</name>
</gene>
<evidence type="ECO:0000256" key="15">
    <source>
        <dbReference type="HAMAP-Rule" id="MF_00047"/>
    </source>
</evidence>
<evidence type="ECO:0000313" key="20">
    <source>
        <dbReference type="EMBL" id="SFI24483.1"/>
    </source>
</evidence>
<evidence type="ECO:0000256" key="13">
    <source>
        <dbReference type="ARBA" id="ARBA00023316"/>
    </source>
</evidence>
<dbReference type="Pfam" id="PF01820">
    <property type="entry name" value="Dala_Dala_lig_N"/>
    <property type="match status" value="1"/>
</dbReference>
<dbReference type="PANTHER" id="PTHR23132:SF23">
    <property type="entry name" value="D-ALANINE--D-ALANINE LIGASE B"/>
    <property type="match status" value="1"/>
</dbReference>
<dbReference type="GO" id="GO:0009252">
    <property type="term" value="P:peptidoglycan biosynthetic process"/>
    <property type="evidence" value="ECO:0007669"/>
    <property type="project" value="UniProtKB-UniRule"/>
</dbReference>
<evidence type="ECO:0000256" key="17">
    <source>
        <dbReference type="PIRSR" id="PIRSR039102-3"/>
    </source>
</evidence>
<keyword evidence="11 15" id="KW-0573">Peptidoglycan synthesis</keyword>
<evidence type="ECO:0000256" key="11">
    <source>
        <dbReference type="ARBA" id="ARBA00022984"/>
    </source>
</evidence>
<keyword evidence="13 15" id="KW-0961">Cell wall biogenesis/degradation</keyword>
<comment type="cofactor">
    <cofactor evidence="1">
        <name>Mn(2+)</name>
        <dbReference type="ChEBI" id="CHEBI:29035"/>
    </cofactor>
</comment>
<dbReference type="STRING" id="420953.SAMN05192543_102584"/>
<dbReference type="EMBL" id="FOQU01000002">
    <property type="protein sequence ID" value="SFI24483.1"/>
    <property type="molecule type" value="Genomic_DNA"/>
</dbReference>
<evidence type="ECO:0000256" key="10">
    <source>
        <dbReference type="ARBA" id="ARBA00022960"/>
    </source>
</evidence>
<dbReference type="PANTHER" id="PTHR23132">
    <property type="entry name" value="D-ALANINE--D-ALANINE LIGASE"/>
    <property type="match status" value="1"/>
</dbReference>
<keyword evidence="6 15" id="KW-0963">Cytoplasm</keyword>
<dbReference type="NCBIfam" id="NF002378">
    <property type="entry name" value="PRK01372.1"/>
    <property type="match status" value="1"/>
</dbReference>
<feature type="active site" evidence="16">
    <location>
        <position position="18"/>
    </location>
</feature>
<dbReference type="PROSITE" id="PS50975">
    <property type="entry name" value="ATP_GRASP"/>
    <property type="match status" value="1"/>
</dbReference>
<proteinExistence type="inferred from homology"/>
<dbReference type="GO" id="GO:0046872">
    <property type="term" value="F:metal ion binding"/>
    <property type="evidence" value="ECO:0007669"/>
    <property type="project" value="UniProtKB-KW"/>
</dbReference>
<evidence type="ECO:0000256" key="18">
    <source>
        <dbReference type="PROSITE-ProRule" id="PRU00409"/>
    </source>
</evidence>
<keyword evidence="17" id="KW-0460">Magnesium</keyword>
<evidence type="ECO:0000256" key="2">
    <source>
        <dbReference type="ARBA" id="ARBA00003921"/>
    </source>
</evidence>
<dbReference type="PROSITE" id="PS00843">
    <property type="entry name" value="DALA_DALA_LIGASE_1"/>
    <property type="match status" value="1"/>
</dbReference>
<name>A0A1I3GLY5_9BURK</name>
<evidence type="ECO:0000256" key="6">
    <source>
        <dbReference type="ARBA" id="ARBA00022490"/>
    </source>
</evidence>
<dbReference type="GO" id="GO:0005524">
    <property type="term" value="F:ATP binding"/>
    <property type="evidence" value="ECO:0007669"/>
    <property type="project" value="UniProtKB-UniRule"/>
</dbReference>
<feature type="active site" evidence="16">
    <location>
        <position position="178"/>
    </location>
</feature>
<comment type="catalytic activity">
    <reaction evidence="14 15">
        <text>2 D-alanine + ATP = D-alanyl-D-alanine + ADP + phosphate + H(+)</text>
        <dbReference type="Rhea" id="RHEA:11224"/>
        <dbReference type="ChEBI" id="CHEBI:15378"/>
        <dbReference type="ChEBI" id="CHEBI:30616"/>
        <dbReference type="ChEBI" id="CHEBI:43474"/>
        <dbReference type="ChEBI" id="CHEBI:57416"/>
        <dbReference type="ChEBI" id="CHEBI:57822"/>
        <dbReference type="ChEBI" id="CHEBI:456216"/>
        <dbReference type="EC" id="6.3.2.4"/>
    </reaction>
</comment>